<comment type="caution">
    <text evidence="1">The sequence shown here is derived from an EMBL/GenBank/DDBJ whole genome shotgun (WGS) entry which is preliminary data.</text>
</comment>
<keyword evidence="2" id="KW-1185">Reference proteome</keyword>
<dbReference type="AlphaFoldDB" id="A0AAD7GJJ0"/>
<name>A0AAD7GJJ0_9AGAR</name>
<protein>
    <submittedName>
        <fullName evidence="1">Uncharacterized protein</fullName>
    </submittedName>
</protein>
<accession>A0AAD7GJJ0</accession>
<dbReference type="EMBL" id="JARKIB010000824">
    <property type="protein sequence ID" value="KAJ7690897.1"/>
    <property type="molecule type" value="Genomic_DNA"/>
</dbReference>
<reference evidence="1" key="1">
    <citation type="submission" date="2023-03" db="EMBL/GenBank/DDBJ databases">
        <title>Massive genome expansion in bonnet fungi (Mycena s.s.) driven by repeated elements and novel gene families across ecological guilds.</title>
        <authorList>
            <consortium name="Lawrence Berkeley National Laboratory"/>
            <person name="Harder C.B."/>
            <person name="Miyauchi S."/>
            <person name="Viragh M."/>
            <person name="Kuo A."/>
            <person name="Thoen E."/>
            <person name="Andreopoulos B."/>
            <person name="Lu D."/>
            <person name="Skrede I."/>
            <person name="Drula E."/>
            <person name="Henrissat B."/>
            <person name="Morin E."/>
            <person name="Kohler A."/>
            <person name="Barry K."/>
            <person name="LaButti K."/>
            <person name="Morin E."/>
            <person name="Salamov A."/>
            <person name="Lipzen A."/>
            <person name="Mereny Z."/>
            <person name="Hegedus B."/>
            <person name="Baldrian P."/>
            <person name="Stursova M."/>
            <person name="Weitz H."/>
            <person name="Taylor A."/>
            <person name="Grigoriev I.V."/>
            <person name="Nagy L.G."/>
            <person name="Martin F."/>
            <person name="Kauserud H."/>
        </authorList>
    </citation>
    <scope>NUCLEOTIDE SEQUENCE</scope>
    <source>
        <strain evidence="1">CBHHK182m</strain>
    </source>
</reference>
<gene>
    <name evidence="1" type="ORF">B0H16DRAFT_1486843</name>
</gene>
<organism evidence="1 2">
    <name type="scientific">Mycena metata</name>
    <dbReference type="NCBI Taxonomy" id="1033252"/>
    <lineage>
        <taxon>Eukaryota</taxon>
        <taxon>Fungi</taxon>
        <taxon>Dikarya</taxon>
        <taxon>Basidiomycota</taxon>
        <taxon>Agaricomycotina</taxon>
        <taxon>Agaricomycetes</taxon>
        <taxon>Agaricomycetidae</taxon>
        <taxon>Agaricales</taxon>
        <taxon>Marasmiineae</taxon>
        <taxon>Mycenaceae</taxon>
        <taxon>Mycena</taxon>
    </lineage>
</organism>
<evidence type="ECO:0000313" key="1">
    <source>
        <dbReference type="EMBL" id="KAJ7690897.1"/>
    </source>
</evidence>
<dbReference type="Proteomes" id="UP001215598">
    <property type="component" value="Unassembled WGS sequence"/>
</dbReference>
<sequence length="120" mass="13616">MYAGLHRTEGLKDNLLKESYTEYKKVIKSLQKHPGKAKQQQKAQELEKILNENGLWLCGFYNPLTHLKEPFLADAKKGQTVLLQLSSNNTLARRMDTPLHHFNTSGKTDLARLRSVAVVA</sequence>
<proteinExistence type="predicted"/>
<evidence type="ECO:0000313" key="2">
    <source>
        <dbReference type="Proteomes" id="UP001215598"/>
    </source>
</evidence>